<name>A0A6C0C9H2_9ZZZZ</name>
<dbReference type="EMBL" id="MN739371">
    <property type="protein sequence ID" value="QHT01386.1"/>
    <property type="molecule type" value="Genomic_DNA"/>
</dbReference>
<sequence>MGNIYEKTYIVGEVDCRAVALDMPLLYKVNTCIRYPSYFTSDPEFNVDYNQTFRTEWLFVSNREMIGYDRDYLMTDGKVTMVMIECQRNIITGYYSDCKIINYDMIEKVKPYAKK</sequence>
<dbReference type="AlphaFoldDB" id="A0A6C0C9H2"/>
<proteinExistence type="predicted"/>
<organism evidence="1">
    <name type="scientific">viral metagenome</name>
    <dbReference type="NCBI Taxonomy" id="1070528"/>
    <lineage>
        <taxon>unclassified sequences</taxon>
        <taxon>metagenomes</taxon>
        <taxon>organismal metagenomes</taxon>
    </lineage>
</organism>
<reference evidence="1" key="1">
    <citation type="journal article" date="2020" name="Nature">
        <title>Giant virus diversity and host interactions through global metagenomics.</title>
        <authorList>
            <person name="Schulz F."/>
            <person name="Roux S."/>
            <person name="Paez-Espino D."/>
            <person name="Jungbluth S."/>
            <person name="Walsh D.A."/>
            <person name="Denef V.J."/>
            <person name="McMahon K.D."/>
            <person name="Konstantinidis K.T."/>
            <person name="Eloe-Fadrosh E.A."/>
            <person name="Kyrpides N.C."/>
            <person name="Woyke T."/>
        </authorList>
    </citation>
    <scope>NUCLEOTIDE SEQUENCE</scope>
    <source>
        <strain evidence="1">GVMAG-M-3300020192-26</strain>
    </source>
</reference>
<evidence type="ECO:0000313" key="1">
    <source>
        <dbReference type="EMBL" id="QHT01386.1"/>
    </source>
</evidence>
<protein>
    <submittedName>
        <fullName evidence="1">Uncharacterized protein</fullName>
    </submittedName>
</protein>
<accession>A0A6C0C9H2</accession>